<dbReference type="Proteomes" id="UP000236318">
    <property type="component" value="Unassembled WGS sequence"/>
</dbReference>
<dbReference type="RefSeq" id="WP_096283413.1">
    <property type="nucleotide sequence ID" value="NZ_FXEG02000001.1"/>
</dbReference>
<proteinExistence type="predicted"/>
<name>A0A2K4Y3P1_9MYCO</name>
<keyword evidence="1 3" id="KW-0378">Hydrolase</keyword>
<reference evidence="3" key="1">
    <citation type="submission" date="2018-01" db="EMBL/GenBank/DDBJ databases">
        <authorList>
            <consortium name="Urmite Genomes"/>
        </authorList>
    </citation>
    <scope>NUCLEOTIDE SEQUENCE [LARGE SCALE GENOMIC DNA]</scope>
    <source>
        <strain evidence="3">AFP003</strain>
    </source>
</reference>
<comment type="caution">
    <text evidence="3">The sequence shown here is derived from an EMBL/GenBank/DDBJ whole genome shotgun (WGS) entry which is preliminary data.</text>
</comment>
<dbReference type="InterPro" id="IPR050300">
    <property type="entry name" value="GDXG_lipolytic_enzyme"/>
</dbReference>
<dbReference type="EMBL" id="FXEG02000001">
    <property type="protein sequence ID" value="SOX51405.1"/>
    <property type="molecule type" value="Genomic_DNA"/>
</dbReference>
<evidence type="ECO:0000259" key="2">
    <source>
        <dbReference type="Pfam" id="PF07859"/>
    </source>
</evidence>
<dbReference type="InterPro" id="IPR029058">
    <property type="entry name" value="AB_hydrolase_fold"/>
</dbReference>
<dbReference type="Pfam" id="PF07859">
    <property type="entry name" value="Abhydrolase_3"/>
    <property type="match status" value="1"/>
</dbReference>
<sequence>MTTYAFDPEIAAALPYLPDLPGGDPLVIRAAMSDLIAALPVPDATGLRVEEREIPGRDGDPAVRIRIYSPDQRSAPAAVYSVHGGGFIAGDLDTEHGSNVFLARELGVVVVSVDYRLAPETPFPGGLEDVYAGLVWMAENADELGIDAQRIAIHGMSAGGGLCAALALLARDRGGPHIAFQFLSVPELDDRLATSSMTDFIDTPLWSRPRAIVSWDCYLGAGRAGTDDVPIYAAPARATDLAGLPPAYVAVMHFDPLRDEGVAYAVAMLAADVSVELHLFPGTFHGSMLIQDAAISKREEAEKIAVLRQALAL</sequence>
<keyword evidence="4" id="KW-1185">Reference proteome</keyword>
<dbReference type="OrthoDB" id="3181909at2"/>
<evidence type="ECO:0000313" key="3">
    <source>
        <dbReference type="EMBL" id="SOX51405.1"/>
    </source>
</evidence>
<evidence type="ECO:0000256" key="1">
    <source>
        <dbReference type="ARBA" id="ARBA00022801"/>
    </source>
</evidence>
<dbReference type="PANTHER" id="PTHR48081">
    <property type="entry name" value="AB HYDROLASE SUPERFAMILY PROTEIN C4A8.06C"/>
    <property type="match status" value="1"/>
</dbReference>
<protein>
    <submittedName>
        <fullName evidence="3">Alpha/beta hydrolase</fullName>
    </submittedName>
</protein>
<gene>
    <name evidence="3" type="ORF">MAAFP003_65</name>
</gene>
<dbReference type="AlphaFoldDB" id="A0A2K4Y3P1"/>
<evidence type="ECO:0000313" key="4">
    <source>
        <dbReference type="Proteomes" id="UP000236318"/>
    </source>
</evidence>
<dbReference type="SUPFAM" id="SSF53474">
    <property type="entry name" value="alpha/beta-Hydrolases"/>
    <property type="match status" value="1"/>
</dbReference>
<organism evidence="3 4">
    <name type="scientific">Mycobacterium ahvazicum</name>
    <dbReference type="NCBI Taxonomy" id="1964395"/>
    <lineage>
        <taxon>Bacteria</taxon>
        <taxon>Bacillati</taxon>
        <taxon>Actinomycetota</taxon>
        <taxon>Actinomycetes</taxon>
        <taxon>Mycobacteriales</taxon>
        <taxon>Mycobacteriaceae</taxon>
        <taxon>Mycobacterium</taxon>
        <taxon>Mycobacterium simiae complex</taxon>
    </lineage>
</organism>
<accession>A0A2K4Y3P1</accession>
<dbReference type="Gene3D" id="3.40.50.1820">
    <property type="entry name" value="alpha/beta hydrolase"/>
    <property type="match status" value="1"/>
</dbReference>
<feature type="domain" description="Alpha/beta hydrolase fold-3" evidence="2">
    <location>
        <begin position="81"/>
        <end position="288"/>
    </location>
</feature>
<dbReference type="PANTHER" id="PTHR48081:SF8">
    <property type="entry name" value="ALPHA_BETA HYDROLASE FOLD-3 DOMAIN-CONTAINING PROTEIN-RELATED"/>
    <property type="match status" value="1"/>
</dbReference>
<dbReference type="InterPro" id="IPR013094">
    <property type="entry name" value="AB_hydrolase_3"/>
</dbReference>
<dbReference type="GO" id="GO:0016787">
    <property type="term" value="F:hydrolase activity"/>
    <property type="evidence" value="ECO:0007669"/>
    <property type="project" value="UniProtKB-KW"/>
</dbReference>